<dbReference type="NCBIfam" id="TIGR00738">
    <property type="entry name" value="rrf2_super"/>
    <property type="match status" value="1"/>
</dbReference>
<dbReference type="InterPro" id="IPR036388">
    <property type="entry name" value="WH-like_DNA-bd_sf"/>
</dbReference>
<gene>
    <name evidence="1" type="ORF">EJA19_11395</name>
</gene>
<dbReference type="AlphaFoldDB" id="A0A428JX31"/>
<organism evidence="1 2">
    <name type="scientific">Mangrovimonas spongiae</name>
    <dbReference type="NCBI Taxonomy" id="2494697"/>
    <lineage>
        <taxon>Bacteria</taxon>
        <taxon>Pseudomonadati</taxon>
        <taxon>Bacteroidota</taxon>
        <taxon>Flavobacteriia</taxon>
        <taxon>Flavobacteriales</taxon>
        <taxon>Flavobacteriaceae</taxon>
        <taxon>Mangrovimonas</taxon>
    </lineage>
</organism>
<evidence type="ECO:0000313" key="1">
    <source>
        <dbReference type="EMBL" id="RSK38655.1"/>
    </source>
</evidence>
<evidence type="ECO:0000313" key="2">
    <source>
        <dbReference type="Proteomes" id="UP000270620"/>
    </source>
</evidence>
<name>A0A428JX31_9FLAO</name>
<dbReference type="GO" id="GO:0003700">
    <property type="term" value="F:DNA-binding transcription factor activity"/>
    <property type="evidence" value="ECO:0007669"/>
    <property type="project" value="TreeGrafter"/>
</dbReference>
<dbReference type="RefSeq" id="WP_125468499.1">
    <property type="nucleotide sequence ID" value="NZ_RWBG01000005.1"/>
</dbReference>
<dbReference type="SUPFAM" id="SSF46785">
    <property type="entry name" value="Winged helix' DNA-binding domain"/>
    <property type="match status" value="1"/>
</dbReference>
<dbReference type="Gene3D" id="1.10.10.10">
    <property type="entry name" value="Winged helix-like DNA-binding domain superfamily/Winged helix DNA-binding domain"/>
    <property type="match status" value="1"/>
</dbReference>
<dbReference type="OrthoDB" id="9808360at2"/>
<dbReference type="PROSITE" id="PS51197">
    <property type="entry name" value="HTH_RRF2_2"/>
    <property type="match status" value="1"/>
</dbReference>
<dbReference type="Pfam" id="PF02082">
    <property type="entry name" value="Rrf2"/>
    <property type="match status" value="1"/>
</dbReference>
<dbReference type="InterPro" id="IPR036390">
    <property type="entry name" value="WH_DNA-bd_sf"/>
</dbReference>
<dbReference type="PANTHER" id="PTHR33221:SF2">
    <property type="entry name" value="TRANSCRIPTIONAL REGULATOR"/>
    <property type="match status" value="1"/>
</dbReference>
<protein>
    <submittedName>
        <fullName evidence="1">Rrf2 family transcriptional regulator</fullName>
    </submittedName>
</protein>
<comment type="caution">
    <text evidence="1">The sequence shown here is derived from an EMBL/GenBank/DDBJ whole genome shotgun (WGS) entry which is preliminary data.</text>
</comment>
<dbReference type="InterPro" id="IPR000944">
    <property type="entry name" value="Tscrpt_reg_Rrf2"/>
</dbReference>
<sequence>MFSKACEYGIKAAIYIAANSNEGKRVSLKGIAKHIDSPEAFTAKILQILARENIVTSVRGINGGFEIESHKLETIFLSDIVKAIDGDNIYKGCGIGLKDCNELHPCPIHDDFKKVRNSLRKLLETTHLKQLALNVHSGTSFLRV</sequence>
<dbReference type="PANTHER" id="PTHR33221">
    <property type="entry name" value="WINGED HELIX-TURN-HELIX TRANSCRIPTIONAL REGULATOR, RRF2 FAMILY"/>
    <property type="match status" value="1"/>
</dbReference>
<reference evidence="1 2" key="1">
    <citation type="submission" date="2018-12" db="EMBL/GenBank/DDBJ databases">
        <title>Mangrovimonas spongiae sp. nov., a novel member of the genus Mangrovimonas isolated from marine sponge.</title>
        <authorList>
            <person name="Zhuang L."/>
            <person name="Luo L."/>
        </authorList>
    </citation>
    <scope>NUCLEOTIDE SEQUENCE [LARGE SCALE GENOMIC DNA]</scope>
    <source>
        <strain evidence="1 2">HN-E26</strain>
    </source>
</reference>
<dbReference type="Proteomes" id="UP000270620">
    <property type="component" value="Unassembled WGS sequence"/>
</dbReference>
<accession>A0A428JX31</accession>
<dbReference type="EMBL" id="RWBG01000005">
    <property type="protein sequence ID" value="RSK38655.1"/>
    <property type="molecule type" value="Genomic_DNA"/>
</dbReference>
<keyword evidence="2" id="KW-1185">Reference proteome</keyword>
<proteinExistence type="predicted"/>
<dbReference type="GO" id="GO:0005829">
    <property type="term" value="C:cytosol"/>
    <property type="evidence" value="ECO:0007669"/>
    <property type="project" value="TreeGrafter"/>
</dbReference>